<accession>A0A7X8SGG7</accession>
<reference evidence="2 3" key="1">
    <citation type="submission" date="2020-04" db="EMBL/GenBank/DDBJ databases">
        <title>Flammeovirga sp. SR4, a novel species isolated from seawater.</title>
        <authorList>
            <person name="Wang X."/>
        </authorList>
    </citation>
    <scope>NUCLEOTIDE SEQUENCE [LARGE SCALE GENOMIC DNA]</scope>
    <source>
        <strain evidence="2 3">SR4</strain>
    </source>
</reference>
<dbReference type="EMBL" id="JABAIL010000001">
    <property type="protein sequence ID" value="NLR89814.1"/>
    <property type="molecule type" value="Genomic_DNA"/>
</dbReference>
<evidence type="ECO:0000313" key="3">
    <source>
        <dbReference type="Proteomes" id="UP000585050"/>
    </source>
</evidence>
<organism evidence="2 3">
    <name type="scientific">Flammeovirga agarivorans</name>
    <dbReference type="NCBI Taxonomy" id="2726742"/>
    <lineage>
        <taxon>Bacteria</taxon>
        <taxon>Pseudomonadati</taxon>
        <taxon>Bacteroidota</taxon>
        <taxon>Cytophagia</taxon>
        <taxon>Cytophagales</taxon>
        <taxon>Flammeovirgaceae</taxon>
        <taxon>Flammeovirga</taxon>
    </lineage>
</organism>
<sequence length="766" mass="88463">MSKEIIKAIQDTALKCSIDNVYFTRRSLQVYFKEEYNITVCDDLSLNHLVQDAYYASKHSQALQDKIENAFLDNSERKSLYSPSLINIQPKHLVENNTEEIAELIKQQVEIVNELYILSKDLGLDEEFNKLANNLQKNVKSGDFLDSITGGKKVKTAFATAENVYNTYQTLIFKYDDKKDQLNRIIKDYETIRDQLKMYREDIVEHIIDIFGDKIKDTDPHLFDYSSLSFLETSNYIKKIDLFFDDISNSCKTFMAQHYQKLTSEIGTSIKSNAKASLNKLGNKRNLKKGDVKGELIGAGVNIAVDAVTSIVQGRQEAKEKAIAIERDTDKMRNSFAKDRLEIEQDIIRLQEISFHVGDVFLPQTLKFQKEMVSILNHGLLKNIEVLKQDVDYKNISEKRTRTVQEIRSAELHIKDIKENIDAAMPILRQSKENKDKFYPFYQQCVDNEPSKPSLLINILSLGIASFTHKTLYEQWWSYSEQHYETYNQLTLDVQKEEDYISAQNDIITQKKQFILEKKIEAEKYSYELRQIIQKNEQREILAKNLTTTIQLVKASKILLEAELDDHLIDASRIQNEFDSIENIEIEESHINEIATPSSTLSLQVGHLKADMTEEQAEAFDALQIKIKDRANDKIQAVISKQKGVAKLKLAEKIKENWSSIENVMLKQYSIMLQSQQLTQQQEKTDELIVRYDNELNVFIQESQKRIEVMQEGINAIENSELSEMDKQIKLAELISGQELNLDLNSLESQINEMLEKTTSDSTLIL</sequence>
<gene>
    <name evidence="2" type="ORF">HGP29_01295</name>
</gene>
<dbReference type="RefSeq" id="WP_168880499.1">
    <property type="nucleotide sequence ID" value="NZ_JABAIL010000001.1"/>
</dbReference>
<dbReference type="Proteomes" id="UP000585050">
    <property type="component" value="Unassembled WGS sequence"/>
</dbReference>
<feature type="coiled-coil region" evidence="1">
    <location>
        <begin position="175"/>
        <end position="202"/>
    </location>
</feature>
<keyword evidence="3" id="KW-1185">Reference proteome</keyword>
<keyword evidence="1" id="KW-0175">Coiled coil</keyword>
<dbReference type="AlphaFoldDB" id="A0A7X8SGG7"/>
<evidence type="ECO:0000313" key="2">
    <source>
        <dbReference type="EMBL" id="NLR89814.1"/>
    </source>
</evidence>
<comment type="caution">
    <text evidence="2">The sequence shown here is derived from an EMBL/GenBank/DDBJ whole genome shotgun (WGS) entry which is preliminary data.</text>
</comment>
<name>A0A7X8SGG7_9BACT</name>
<proteinExistence type="predicted"/>
<evidence type="ECO:0000256" key="1">
    <source>
        <dbReference type="SAM" id="Coils"/>
    </source>
</evidence>
<feature type="coiled-coil region" evidence="1">
    <location>
        <begin position="700"/>
        <end position="757"/>
    </location>
</feature>
<protein>
    <submittedName>
        <fullName evidence="2">Uncharacterized protein</fullName>
    </submittedName>
</protein>